<dbReference type="GO" id="GO:0043332">
    <property type="term" value="C:mating projection tip"/>
    <property type="evidence" value="ECO:0007669"/>
    <property type="project" value="UniProtKB-UniRule"/>
</dbReference>
<evidence type="ECO:0000256" key="9">
    <source>
        <dbReference type="ARBA" id="ARBA00023180"/>
    </source>
</evidence>
<keyword evidence="8 10" id="KW-0472">Membrane</keyword>
<gene>
    <name evidence="12" type="ORF">HO173_001322</name>
</gene>
<dbReference type="AlphaFoldDB" id="A0A8H6G5A5"/>
<dbReference type="PANTHER" id="PTHR31030">
    <property type="entry name" value="PLASMA MEMBRANE FUSION PROTEIN PRM1"/>
    <property type="match status" value="1"/>
</dbReference>
<evidence type="ECO:0000313" key="12">
    <source>
        <dbReference type="EMBL" id="KAF6240650.1"/>
    </source>
</evidence>
<dbReference type="EMBL" id="JACCJC010000003">
    <property type="protein sequence ID" value="KAF6240650.1"/>
    <property type="molecule type" value="Genomic_DNA"/>
</dbReference>
<keyword evidence="5 10" id="KW-0812">Transmembrane</keyword>
<evidence type="ECO:0000313" key="13">
    <source>
        <dbReference type="Proteomes" id="UP000578531"/>
    </source>
</evidence>
<evidence type="ECO:0000256" key="1">
    <source>
        <dbReference type="ARBA" id="ARBA00002512"/>
    </source>
</evidence>
<keyword evidence="6 10" id="KW-0184">Conjugation</keyword>
<feature type="region of interest" description="Disordered" evidence="11">
    <location>
        <begin position="733"/>
        <end position="752"/>
    </location>
</feature>
<feature type="transmembrane region" description="Helical" evidence="10">
    <location>
        <begin position="406"/>
        <end position="427"/>
    </location>
</feature>
<evidence type="ECO:0000256" key="4">
    <source>
        <dbReference type="ARBA" id="ARBA00022475"/>
    </source>
</evidence>
<dbReference type="RefSeq" id="XP_037169909.1">
    <property type="nucleotide sequence ID" value="XM_037303262.1"/>
</dbReference>
<evidence type="ECO:0000256" key="11">
    <source>
        <dbReference type="SAM" id="MobiDB-lite"/>
    </source>
</evidence>
<name>A0A8H6G5A5_9LECA</name>
<proteinExistence type="inferred from homology"/>
<accession>A0A8H6G5A5</accession>
<keyword evidence="9" id="KW-0325">Glycoprotein</keyword>
<evidence type="ECO:0000256" key="8">
    <source>
        <dbReference type="ARBA" id="ARBA00023136"/>
    </source>
</evidence>
<feature type="region of interest" description="Disordered" evidence="11">
    <location>
        <begin position="1"/>
        <end position="26"/>
    </location>
</feature>
<feature type="transmembrane region" description="Helical" evidence="10">
    <location>
        <begin position="133"/>
        <end position="152"/>
    </location>
</feature>
<feature type="region of interest" description="Disordered" evidence="11">
    <location>
        <begin position="651"/>
        <end position="721"/>
    </location>
</feature>
<comment type="subcellular location">
    <subcellularLocation>
        <location evidence="2 10">Cell membrane</location>
        <topology evidence="2 10">Multi-pass membrane protein</topology>
    </subcellularLocation>
</comment>
<reference evidence="12 13" key="1">
    <citation type="journal article" date="2020" name="Genomics">
        <title>Complete, high-quality genomes from long-read metagenomic sequencing of two wolf lichen thalli reveals enigmatic genome architecture.</title>
        <authorList>
            <person name="McKenzie S.K."/>
            <person name="Walston R.F."/>
            <person name="Allen J.L."/>
        </authorList>
    </citation>
    <scope>NUCLEOTIDE SEQUENCE [LARGE SCALE GENOMIC DNA]</scope>
    <source>
        <strain evidence="12">WasteWater2</strain>
    </source>
</reference>
<keyword evidence="13" id="KW-1185">Reference proteome</keyword>
<dbReference type="PANTHER" id="PTHR31030:SF1">
    <property type="entry name" value="PLASMA MEMBRANE FUSION PROTEIN PRM1"/>
    <property type="match status" value="1"/>
</dbReference>
<protein>
    <recommendedName>
        <fullName evidence="10">Plasma membrane fusion protein PRM1</fullName>
    </recommendedName>
</protein>
<evidence type="ECO:0000256" key="6">
    <source>
        <dbReference type="ARBA" id="ARBA00022971"/>
    </source>
</evidence>
<feature type="transmembrane region" description="Helical" evidence="10">
    <location>
        <begin position="159"/>
        <end position="178"/>
    </location>
</feature>
<evidence type="ECO:0000256" key="7">
    <source>
        <dbReference type="ARBA" id="ARBA00022989"/>
    </source>
</evidence>
<dbReference type="OrthoDB" id="5356111at2759"/>
<keyword evidence="4 10" id="KW-1003">Cell membrane</keyword>
<dbReference type="Proteomes" id="UP000578531">
    <property type="component" value="Unassembled WGS sequence"/>
</dbReference>
<evidence type="ECO:0000256" key="10">
    <source>
        <dbReference type="RuleBase" id="RU366035"/>
    </source>
</evidence>
<comment type="caution">
    <text evidence="10">Lacks conserved residue(s) required for the propagation of feature annotation.</text>
</comment>
<dbReference type="GO" id="GO:0005886">
    <property type="term" value="C:plasma membrane"/>
    <property type="evidence" value="ECO:0007669"/>
    <property type="project" value="UniProtKB-SubCell"/>
</dbReference>
<sequence length="752" mass="80598">MSFTGNQHPSDFPAVPPSLSAGDHGMQDHYAAQDTQRSTPHTVSNITPYLGLRARLSQVWINRWTILLLLVLVRLLIAIAGLHNDLGSAKTEAMSACTGVESIGSAMASMPHYLAAGVNDLAGTGIEKAVDGLMSMLLLTVTGIEEIVVFVINMMTSTYMCLITLVVAGSLHVALQVAEDVSNFLNSTLKDIGNDLSSDIGSFQNDLNKFTHGVSGSLAKLGISTPPTLNVTGSLDKLSNLQLPATLDEGLTKLNNSIPTFQDVQNFTDNLIRLPFDDLKTVLNGSLHFTFDRSLLPVPQKEQLTFCSGNNGISDFFGDLVDIVNLVRRIFIAVLIILAILVCVPMAYQEIRRWNTMKKRSELVADKSIDPLDVMYIASRPYTASAGIKAATPFGSTKKQILTRWVIAYATSPPALLVLALGITGLLSCLCQYALLKAVMREVPALANEVGQFAGLVVDKLENASEAWANGTNDAIMGVNNDINHKVFGWVNVTTGAINNTLNMFVSDTIGVLNKTFGGTVLYGPVTGIFECLVGLKVAGVQKGLDWVSDNANVNFPTIPNNTFSLGAAASTADPSSSNASESFLASPGSQTTNDIEGAVLKVTNHLANGIRTEALISTSVLLIWVINLLLGVMRALYLGFRREKGRAVGGPSYAGDIPMEEQPRGRDYSTAGPTEPAPAYEPPSSNIAGRTRPFLSFGVPMGQRAPTDRGEDPTNEEQWQDEKLGFAGLREPARASLSPGHLSQYGRVEKS</sequence>
<evidence type="ECO:0000256" key="5">
    <source>
        <dbReference type="ARBA" id="ARBA00022692"/>
    </source>
</evidence>
<evidence type="ECO:0000256" key="3">
    <source>
        <dbReference type="ARBA" id="ARBA00010780"/>
    </source>
</evidence>
<dbReference type="GeneID" id="59282996"/>
<comment type="similarity">
    <text evidence="3 10">Belongs to the PRM1 family.</text>
</comment>
<keyword evidence="7 10" id="KW-1133">Transmembrane helix</keyword>
<comment type="caution">
    <text evidence="12">The sequence shown here is derived from an EMBL/GenBank/DDBJ whole genome shotgun (WGS) entry which is preliminary data.</text>
</comment>
<evidence type="ECO:0000256" key="2">
    <source>
        <dbReference type="ARBA" id="ARBA00004651"/>
    </source>
</evidence>
<organism evidence="12 13">
    <name type="scientific">Letharia columbiana</name>
    <dbReference type="NCBI Taxonomy" id="112416"/>
    <lineage>
        <taxon>Eukaryota</taxon>
        <taxon>Fungi</taxon>
        <taxon>Dikarya</taxon>
        <taxon>Ascomycota</taxon>
        <taxon>Pezizomycotina</taxon>
        <taxon>Lecanoromycetes</taxon>
        <taxon>OSLEUM clade</taxon>
        <taxon>Lecanoromycetidae</taxon>
        <taxon>Lecanorales</taxon>
        <taxon>Lecanorineae</taxon>
        <taxon>Parmeliaceae</taxon>
        <taxon>Letharia</taxon>
    </lineage>
</organism>
<comment type="function">
    <text evidence="1 10">Involved in cell fusion during mating by stabilizing the plasma membrane fusion event.</text>
</comment>
<feature type="transmembrane region" description="Helical" evidence="10">
    <location>
        <begin position="330"/>
        <end position="348"/>
    </location>
</feature>
<dbReference type="GO" id="GO:0032220">
    <property type="term" value="P:plasma membrane fusion involved in cytogamy"/>
    <property type="evidence" value="ECO:0007669"/>
    <property type="project" value="TreeGrafter"/>
</dbReference>
<feature type="transmembrane region" description="Helical" evidence="10">
    <location>
        <begin position="615"/>
        <end position="638"/>
    </location>
</feature>
<dbReference type="InterPro" id="IPR026777">
    <property type="entry name" value="PRM1"/>
</dbReference>
<feature type="transmembrane region" description="Helical" evidence="10">
    <location>
        <begin position="64"/>
        <end position="82"/>
    </location>
</feature>